<keyword evidence="2" id="KW-1185">Reference proteome</keyword>
<reference evidence="1 2" key="1">
    <citation type="submission" date="2016-10" db="EMBL/GenBank/DDBJ databases">
        <authorList>
            <person name="de Groot N.N."/>
        </authorList>
    </citation>
    <scope>NUCLEOTIDE SEQUENCE [LARGE SCALE GENOMIC DNA]</scope>
    <source>
        <strain evidence="1 2">NP_1H</strain>
    </source>
</reference>
<organism evidence="1 2">
    <name type="scientific">Arthrobacter subterraneus</name>
    <dbReference type="NCBI Taxonomy" id="335973"/>
    <lineage>
        <taxon>Bacteria</taxon>
        <taxon>Bacillati</taxon>
        <taxon>Actinomycetota</taxon>
        <taxon>Actinomycetes</taxon>
        <taxon>Micrococcales</taxon>
        <taxon>Micrococcaceae</taxon>
        <taxon>Arthrobacter</taxon>
    </lineage>
</organism>
<gene>
    <name evidence="1" type="ORF">SAMN04488693_10785</name>
</gene>
<sequence>MLVALLDIIVRGVGAALASLLKADTVTSVRRTLDHRYSPGPDRLLDDVLLWNYGERHIELTADPSSESGASRRDSLLRRFRQIKTFRART</sequence>
<name>A0A1G8IPB5_9MICC</name>
<dbReference type="Proteomes" id="UP000199258">
    <property type="component" value="Unassembled WGS sequence"/>
</dbReference>
<protein>
    <submittedName>
        <fullName evidence="1">Uncharacterized protein</fullName>
    </submittedName>
</protein>
<evidence type="ECO:0000313" key="2">
    <source>
        <dbReference type="Proteomes" id="UP000199258"/>
    </source>
</evidence>
<proteinExistence type="predicted"/>
<accession>A0A1G8IPB5</accession>
<evidence type="ECO:0000313" key="1">
    <source>
        <dbReference type="EMBL" id="SDI20360.1"/>
    </source>
</evidence>
<dbReference type="AlphaFoldDB" id="A0A1G8IPB5"/>
<dbReference type="EMBL" id="FNDT01000007">
    <property type="protein sequence ID" value="SDI20360.1"/>
    <property type="molecule type" value="Genomic_DNA"/>
</dbReference>
<dbReference type="STRING" id="335973.SAMN04488693_10785"/>